<dbReference type="HOGENOM" id="CLU_000445_90_10_11"/>
<dbReference type="OrthoDB" id="9816529at2"/>
<dbReference type="Pfam" id="PF00196">
    <property type="entry name" value="GerE"/>
    <property type="match status" value="1"/>
</dbReference>
<dbReference type="InterPro" id="IPR000792">
    <property type="entry name" value="Tscrpt_reg_LuxR_C"/>
</dbReference>
<dbReference type="PANTHER" id="PTHR44688:SF16">
    <property type="entry name" value="DNA-BINDING TRANSCRIPTIONAL ACTIVATOR DEVR_DOSR"/>
    <property type="match status" value="1"/>
</dbReference>
<keyword evidence="3" id="KW-0804">Transcription</keyword>
<dbReference type="PROSITE" id="PS50043">
    <property type="entry name" value="HTH_LUXR_2"/>
    <property type="match status" value="1"/>
</dbReference>
<dbReference type="AlphaFoldDB" id="D3Q5V1"/>
<keyword evidence="2" id="KW-0238">DNA-binding</keyword>
<accession>D3Q5V1</accession>
<feature type="domain" description="HTH luxR-type" evidence="4">
    <location>
        <begin position="137"/>
        <end position="202"/>
    </location>
</feature>
<evidence type="ECO:0000313" key="5">
    <source>
        <dbReference type="EMBL" id="ADD40250.1"/>
    </source>
</evidence>
<sequence length="204" mass="22007">MIEILYGHENTLWSESLASVLSRESDIKVVGEANRPDEILGLAMDSPPDVVVLALYLTEVSVVGELCHKLSEGPGQHRVLVLHERDMPLAPFAEAFRSSPKVSFMGTCASAAQFLESVRQIACGHLVMDSDVALGLLRANHSPLTAREREVLSITHGGATPKEIASKLQLSVGTVRNYLANACAKLGARNRIEAIRVAQSAGWI</sequence>
<evidence type="ECO:0000256" key="2">
    <source>
        <dbReference type="ARBA" id="ARBA00023125"/>
    </source>
</evidence>
<dbReference type="RefSeq" id="WP_013015821.1">
    <property type="nucleotide sequence ID" value="NC_013947.1"/>
</dbReference>
<dbReference type="EMBL" id="CP001778">
    <property type="protein sequence ID" value="ADD40250.1"/>
    <property type="molecule type" value="Genomic_DNA"/>
</dbReference>
<dbReference type="Proteomes" id="UP000000844">
    <property type="component" value="Chromosome"/>
</dbReference>
<evidence type="ECO:0000256" key="1">
    <source>
        <dbReference type="ARBA" id="ARBA00023015"/>
    </source>
</evidence>
<dbReference type="InterPro" id="IPR016032">
    <property type="entry name" value="Sig_transdc_resp-reg_C-effctor"/>
</dbReference>
<dbReference type="SMART" id="SM00421">
    <property type="entry name" value="HTH_LUXR"/>
    <property type="match status" value="1"/>
</dbReference>
<keyword evidence="6" id="KW-1185">Reference proteome</keyword>
<evidence type="ECO:0000256" key="3">
    <source>
        <dbReference type="ARBA" id="ARBA00023163"/>
    </source>
</evidence>
<dbReference type="SUPFAM" id="SSF46894">
    <property type="entry name" value="C-terminal effector domain of the bipartite response regulators"/>
    <property type="match status" value="1"/>
</dbReference>
<name>D3Q5V1_STANL</name>
<dbReference type="PRINTS" id="PR00038">
    <property type="entry name" value="HTHLUXR"/>
</dbReference>
<organism evidence="5 6">
    <name type="scientific">Stackebrandtia nassauensis (strain DSM 44728 / CIP 108903 / NRRL B-16338 / NBRC 102104 / LLR-40K-21)</name>
    <dbReference type="NCBI Taxonomy" id="446470"/>
    <lineage>
        <taxon>Bacteria</taxon>
        <taxon>Bacillati</taxon>
        <taxon>Actinomycetota</taxon>
        <taxon>Actinomycetes</taxon>
        <taxon>Glycomycetales</taxon>
        <taxon>Glycomycetaceae</taxon>
        <taxon>Stackebrandtia</taxon>
    </lineage>
</organism>
<evidence type="ECO:0000259" key="4">
    <source>
        <dbReference type="PROSITE" id="PS50043"/>
    </source>
</evidence>
<dbReference type="eggNOG" id="COG2197">
    <property type="taxonomic scope" value="Bacteria"/>
</dbReference>
<evidence type="ECO:0000313" key="6">
    <source>
        <dbReference type="Proteomes" id="UP000000844"/>
    </source>
</evidence>
<proteinExistence type="predicted"/>
<dbReference type="Gene3D" id="3.40.50.2300">
    <property type="match status" value="1"/>
</dbReference>
<dbReference type="STRING" id="446470.Snas_0536"/>
<dbReference type="CDD" id="cd06170">
    <property type="entry name" value="LuxR_C_like"/>
    <property type="match status" value="1"/>
</dbReference>
<dbReference type="GO" id="GO:0006355">
    <property type="term" value="P:regulation of DNA-templated transcription"/>
    <property type="evidence" value="ECO:0007669"/>
    <property type="project" value="InterPro"/>
</dbReference>
<dbReference type="GO" id="GO:0003677">
    <property type="term" value="F:DNA binding"/>
    <property type="evidence" value="ECO:0007669"/>
    <property type="project" value="UniProtKB-KW"/>
</dbReference>
<gene>
    <name evidence="5" type="ordered locus">Snas_0536</name>
</gene>
<reference evidence="5 6" key="1">
    <citation type="journal article" date="2009" name="Stand. Genomic Sci.">
        <title>Complete genome sequence of Stackebrandtia nassauensis type strain (LLR-40K-21).</title>
        <authorList>
            <person name="Munk C."/>
            <person name="Lapidus A."/>
            <person name="Copeland A."/>
            <person name="Jando M."/>
            <person name="Mayilraj S."/>
            <person name="Glavina Del Rio T."/>
            <person name="Nolan M."/>
            <person name="Chen F."/>
            <person name="Lucas S."/>
            <person name="Tice H."/>
            <person name="Cheng J.F."/>
            <person name="Han C."/>
            <person name="Detter J.C."/>
            <person name="Bruce D."/>
            <person name="Goodwin L."/>
            <person name="Chain P."/>
            <person name="Pitluck S."/>
            <person name="Goker M."/>
            <person name="Ovchinikova G."/>
            <person name="Pati A."/>
            <person name="Ivanova N."/>
            <person name="Mavromatis K."/>
            <person name="Chen A."/>
            <person name="Palaniappan K."/>
            <person name="Land M."/>
            <person name="Hauser L."/>
            <person name="Chang Y.J."/>
            <person name="Jeffries C.D."/>
            <person name="Bristow J."/>
            <person name="Eisen J.A."/>
            <person name="Markowitz V."/>
            <person name="Hugenholtz P."/>
            <person name="Kyrpides N.C."/>
            <person name="Klenk H.P."/>
        </authorList>
    </citation>
    <scope>NUCLEOTIDE SEQUENCE [LARGE SCALE GENOMIC DNA]</scope>
    <source>
        <strain evidence="6">DSM 44728 / CIP 108903 / NRRL B-16338 / NBRC 102104 / LLR-40K-21</strain>
    </source>
</reference>
<dbReference type="KEGG" id="sna:Snas_0536"/>
<keyword evidence="1" id="KW-0805">Transcription regulation</keyword>
<protein>
    <submittedName>
        <fullName evidence="5">Transcriptional regulator, LuxR family</fullName>
    </submittedName>
</protein>
<dbReference type="PANTHER" id="PTHR44688">
    <property type="entry name" value="DNA-BINDING TRANSCRIPTIONAL ACTIVATOR DEVR_DOSR"/>
    <property type="match status" value="1"/>
</dbReference>